<sequence length="256" mass="28161">MLYVTPSLKAKGPLQAEAAAWAASLGATFVTRQKRTVPELWQAYGEDNLLVYTTQGPVIERPEGRHFFSLNMAELRIQNLRRGEPDHLLEAFGATGPVRLLDCTCGFGADSIVASFGLPAGSTVEALEAIPQMAAVTGWGFRHFVHEKDDVTAALRRISLTCGTYGDYLAQAGRDYDIIYFDPMFQKPVAGSCQFTPVRDLLDHDALTAETIRLALMRAAKVVVKGRFLKKLVAAFPQAALHGGRYSRVRYAVIER</sequence>
<comment type="caution">
    <text evidence="1">The sequence shown here is derived from an EMBL/GenBank/DDBJ whole genome shotgun (WGS) entry which is preliminary data.</text>
</comment>
<dbReference type="PANTHER" id="PTHR36112:SF1">
    <property type="entry name" value="RIBOSOMAL RNA SMALL SUBUNIT METHYLTRANSFERASE J"/>
    <property type="match status" value="1"/>
</dbReference>
<dbReference type="Proteomes" id="UP000606870">
    <property type="component" value="Unassembled WGS sequence"/>
</dbReference>
<evidence type="ECO:0000313" key="2">
    <source>
        <dbReference type="Proteomes" id="UP000606870"/>
    </source>
</evidence>
<organism evidence="1 2">
    <name type="scientific">Megasphaera hominis</name>
    <dbReference type="NCBI Taxonomy" id="159836"/>
    <lineage>
        <taxon>Bacteria</taxon>
        <taxon>Bacillati</taxon>
        <taxon>Bacillota</taxon>
        <taxon>Negativicutes</taxon>
        <taxon>Veillonellales</taxon>
        <taxon>Veillonellaceae</taxon>
        <taxon>Megasphaera</taxon>
    </lineage>
</organism>
<dbReference type="InterPro" id="IPR029063">
    <property type="entry name" value="SAM-dependent_MTases_sf"/>
</dbReference>
<gene>
    <name evidence="1" type="ORF">H8J70_06450</name>
</gene>
<reference evidence="1 2" key="1">
    <citation type="submission" date="2020-08" db="EMBL/GenBank/DDBJ databases">
        <authorList>
            <person name="Liu C."/>
            <person name="Sun Q."/>
        </authorList>
    </citation>
    <scope>NUCLEOTIDE SEQUENCE [LARGE SCALE GENOMIC DNA]</scope>
    <source>
        <strain evidence="1 2">NSJ-59</strain>
    </source>
</reference>
<dbReference type="PANTHER" id="PTHR36112">
    <property type="entry name" value="RIBOSOMAL RNA SMALL SUBUNIT METHYLTRANSFERASE J"/>
    <property type="match status" value="1"/>
</dbReference>
<dbReference type="GO" id="GO:0008168">
    <property type="term" value="F:methyltransferase activity"/>
    <property type="evidence" value="ECO:0007669"/>
    <property type="project" value="UniProtKB-KW"/>
</dbReference>
<dbReference type="EMBL" id="JACOGK010000016">
    <property type="protein sequence ID" value="MBC3536886.1"/>
    <property type="molecule type" value="Genomic_DNA"/>
</dbReference>
<keyword evidence="1" id="KW-0808">Transferase</keyword>
<keyword evidence="2" id="KW-1185">Reference proteome</keyword>
<accession>A0ABR6VKZ8</accession>
<name>A0ABR6VKZ8_9FIRM</name>
<protein>
    <submittedName>
        <fullName evidence="1">Class I SAM-dependent methyltransferase</fullName>
    </submittedName>
</protein>
<dbReference type="GO" id="GO:0032259">
    <property type="term" value="P:methylation"/>
    <property type="evidence" value="ECO:0007669"/>
    <property type="project" value="UniProtKB-KW"/>
</dbReference>
<keyword evidence="1" id="KW-0489">Methyltransferase</keyword>
<evidence type="ECO:0000313" key="1">
    <source>
        <dbReference type="EMBL" id="MBC3536886.1"/>
    </source>
</evidence>
<dbReference type="Gene3D" id="3.40.50.150">
    <property type="entry name" value="Vaccinia Virus protein VP39"/>
    <property type="match status" value="1"/>
</dbReference>
<proteinExistence type="predicted"/>
<dbReference type="RefSeq" id="WP_186503042.1">
    <property type="nucleotide sequence ID" value="NZ_JACOGK010000016.1"/>
</dbReference>
<dbReference type="SUPFAM" id="SSF53335">
    <property type="entry name" value="S-adenosyl-L-methionine-dependent methyltransferases"/>
    <property type="match status" value="1"/>
</dbReference>
<dbReference type="InterPro" id="IPR007536">
    <property type="entry name" value="16SrRNA_methylTrfase_J"/>
</dbReference>
<dbReference type="Pfam" id="PF04445">
    <property type="entry name" value="SAM_MT"/>
    <property type="match status" value="1"/>
</dbReference>